<feature type="compositionally biased region" description="Basic and acidic residues" evidence="1">
    <location>
        <begin position="1"/>
        <end position="10"/>
    </location>
</feature>
<protein>
    <submittedName>
        <fullName evidence="2">Uncharacterized protein</fullName>
    </submittedName>
</protein>
<comment type="caution">
    <text evidence="2">The sequence shown here is derived from an EMBL/GenBank/DDBJ whole genome shotgun (WGS) entry which is preliminary data.</text>
</comment>
<dbReference type="EMBL" id="JACAZE010000004">
    <property type="protein sequence ID" value="KAF7318031.1"/>
    <property type="molecule type" value="Genomic_DNA"/>
</dbReference>
<organism evidence="2 3">
    <name type="scientific">Mycena chlorophos</name>
    <name type="common">Agaric fungus</name>
    <name type="synonym">Agaricus chlorophos</name>
    <dbReference type="NCBI Taxonomy" id="658473"/>
    <lineage>
        <taxon>Eukaryota</taxon>
        <taxon>Fungi</taxon>
        <taxon>Dikarya</taxon>
        <taxon>Basidiomycota</taxon>
        <taxon>Agaricomycotina</taxon>
        <taxon>Agaricomycetes</taxon>
        <taxon>Agaricomycetidae</taxon>
        <taxon>Agaricales</taxon>
        <taxon>Marasmiineae</taxon>
        <taxon>Mycenaceae</taxon>
        <taxon>Mycena</taxon>
    </lineage>
</organism>
<feature type="compositionally biased region" description="Basic and acidic residues" evidence="1">
    <location>
        <begin position="19"/>
        <end position="28"/>
    </location>
</feature>
<name>A0A8H6WID7_MYCCL</name>
<sequence length="196" mass="21960">MDGAMLDKRSTTATTPSHSEQEHEHCLPRGDTPLNPRIRASDGIVELSALVKPEEGYVESGFKYLDPNRPHIRVPAHRWRLAIARSLRPQSASRRTSLGTSQQAESTCRLDAEQQNYAKNDYLRRPSPHLSAPQINTHQVSRRNKVSSANLPRDLFTYLASPVLLHSLSAQPSPSTSPSFRRAVQSGPKPLKQRQR</sequence>
<feature type="compositionally biased region" description="Polar residues" evidence="1">
    <location>
        <begin position="169"/>
        <end position="179"/>
    </location>
</feature>
<evidence type="ECO:0000313" key="2">
    <source>
        <dbReference type="EMBL" id="KAF7318031.1"/>
    </source>
</evidence>
<reference evidence="2" key="1">
    <citation type="submission" date="2020-05" db="EMBL/GenBank/DDBJ databases">
        <title>Mycena genomes resolve the evolution of fungal bioluminescence.</title>
        <authorList>
            <person name="Tsai I.J."/>
        </authorList>
    </citation>
    <scope>NUCLEOTIDE SEQUENCE</scope>
    <source>
        <strain evidence="2">110903Hualien_Pintung</strain>
    </source>
</reference>
<feature type="compositionally biased region" description="Polar residues" evidence="1">
    <location>
        <begin position="90"/>
        <end position="106"/>
    </location>
</feature>
<accession>A0A8H6WID7</accession>
<feature type="region of interest" description="Disordered" evidence="1">
    <location>
        <begin position="123"/>
        <end position="146"/>
    </location>
</feature>
<dbReference type="AlphaFoldDB" id="A0A8H6WID7"/>
<proteinExistence type="predicted"/>
<evidence type="ECO:0000313" key="3">
    <source>
        <dbReference type="Proteomes" id="UP000613580"/>
    </source>
</evidence>
<feature type="region of interest" description="Disordered" evidence="1">
    <location>
        <begin position="1"/>
        <end position="35"/>
    </location>
</feature>
<keyword evidence="3" id="KW-1185">Reference proteome</keyword>
<evidence type="ECO:0000256" key="1">
    <source>
        <dbReference type="SAM" id="MobiDB-lite"/>
    </source>
</evidence>
<gene>
    <name evidence="2" type="ORF">HMN09_00310400</name>
</gene>
<dbReference type="Proteomes" id="UP000613580">
    <property type="component" value="Unassembled WGS sequence"/>
</dbReference>
<feature type="region of interest" description="Disordered" evidence="1">
    <location>
        <begin position="169"/>
        <end position="196"/>
    </location>
</feature>
<feature type="region of interest" description="Disordered" evidence="1">
    <location>
        <begin position="90"/>
        <end position="110"/>
    </location>
</feature>